<dbReference type="Gene3D" id="3.30.559.10">
    <property type="entry name" value="Chloramphenicol acetyltransferase-like domain"/>
    <property type="match status" value="1"/>
</dbReference>
<dbReference type="InterPro" id="IPR020845">
    <property type="entry name" value="AMP-binding_CS"/>
</dbReference>
<dbReference type="Gene3D" id="3.30.559.30">
    <property type="entry name" value="Nonribosomal peptide synthetase, condensation domain"/>
    <property type="match status" value="1"/>
</dbReference>
<dbReference type="SUPFAM" id="SSF52777">
    <property type="entry name" value="CoA-dependent acyltransferases"/>
    <property type="match status" value="2"/>
</dbReference>
<comment type="cofactor">
    <cofactor evidence="1">
        <name>pantetheine 4'-phosphate</name>
        <dbReference type="ChEBI" id="CHEBI:47942"/>
    </cofactor>
</comment>
<keyword evidence="7" id="KW-1185">Reference proteome</keyword>
<dbReference type="PROSITE" id="PS00455">
    <property type="entry name" value="AMP_BINDING"/>
    <property type="match status" value="1"/>
</dbReference>
<evidence type="ECO:0000256" key="3">
    <source>
        <dbReference type="ARBA" id="ARBA00022553"/>
    </source>
</evidence>
<keyword evidence="2" id="KW-0596">Phosphopantetheine</keyword>
<dbReference type="Gene3D" id="2.30.38.10">
    <property type="entry name" value="Luciferase, Domain 3"/>
    <property type="match status" value="1"/>
</dbReference>
<dbReference type="InterPro" id="IPR001242">
    <property type="entry name" value="Condensation_dom"/>
</dbReference>
<dbReference type="Pfam" id="PF13193">
    <property type="entry name" value="AMP-binding_C"/>
    <property type="match status" value="1"/>
</dbReference>
<accession>A0ABW7YN60</accession>
<evidence type="ECO:0000256" key="1">
    <source>
        <dbReference type="ARBA" id="ARBA00001957"/>
    </source>
</evidence>
<feature type="region of interest" description="Disordered" evidence="4">
    <location>
        <begin position="201"/>
        <end position="222"/>
    </location>
</feature>
<evidence type="ECO:0000256" key="2">
    <source>
        <dbReference type="ARBA" id="ARBA00022450"/>
    </source>
</evidence>
<dbReference type="InterPro" id="IPR009081">
    <property type="entry name" value="PP-bd_ACP"/>
</dbReference>
<dbReference type="InterPro" id="IPR000873">
    <property type="entry name" value="AMP-dep_synth/lig_dom"/>
</dbReference>
<dbReference type="PROSITE" id="PS00012">
    <property type="entry name" value="PHOSPHOPANTETHEINE"/>
    <property type="match status" value="1"/>
</dbReference>
<dbReference type="InterPro" id="IPR010071">
    <property type="entry name" value="AA_adenyl_dom"/>
</dbReference>
<name>A0ABW7YN60_9ACTN</name>
<dbReference type="InterPro" id="IPR006162">
    <property type="entry name" value="Ppantetheine_attach_site"/>
</dbReference>
<organism evidence="6 7">
    <name type="scientific">Nonomuraea typhae</name>
    <dbReference type="NCBI Taxonomy" id="2603600"/>
    <lineage>
        <taxon>Bacteria</taxon>
        <taxon>Bacillati</taxon>
        <taxon>Actinomycetota</taxon>
        <taxon>Actinomycetes</taxon>
        <taxon>Streptosporangiales</taxon>
        <taxon>Streptosporangiaceae</taxon>
        <taxon>Nonomuraea</taxon>
    </lineage>
</organism>
<dbReference type="SUPFAM" id="SSF56801">
    <property type="entry name" value="Acetyl-CoA synthetase-like"/>
    <property type="match status" value="1"/>
</dbReference>
<feature type="domain" description="Polyketide synthase-like phosphopantetheine-binding" evidence="5">
    <location>
        <begin position="940"/>
        <end position="1006"/>
    </location>
</feature>
<dbReference type="InterPro" id="IPR025110">
    <property type="entry name" value="AMP-bd_C"/>
</dbReference>
<evidence type="ECO:0000256" key="4">
    <source>
        <dbReference type="SAM" id="MobiDB-lite"/>
    </source>
</evidence>
<dbReference type="RefSeq" id="WP_397080113.1">
    <property type="nucleotide sequence ID" value="NZ_JBITGY010000002.1"/>
</dbReference>
<sequence length="1327" mass="139505">MTALEDVLPLSPLQEGILFHSGGDHDPYIVQLDLELDGPLDAGRLHAAAQALLVRHPNLRAAFVTRASGQAVQVIPAQSVLPLQTYGEADEDAYARIKAADARRRFDLTASPCLRMTLVPVAGRHRLLLTYHHLLLDGWSNSLVVGDLLRLYASGGDPGPLAPAPPYRNFLAWLRERRRGGGDDAALAAWRERLAGLDGPTLAGLPDAPRAGRPERSQAELSEETSAALQARCRQAGVTLGTAVQAAWALVLRTLTGRDDVVFGLTVSGRDAEVPGIESMVGLFVNTVPARVVLDPAETAERLLRRVRDDHAGTLGAQHIGLAAVQRAVGRRALFDTLVVVESHPVDASVLDGRSFGGLRLRGVSGTDATGYPLTLIAVPGARLRLSVDRLPGALAGALPDLADRVAAVLAAMALKPGARVVDLLPEEPAAAQGSAVAVPEADVVRMFREQAARHPDRPAVRDERQVITYAELDRRSDRLAGELRGRGAGPERLVGVARARSAELVVALLAVLKTGAGYVPLDTEQPAARLRAIVDDTGPVCVVAEESPPDTDTVLDEESPLGTDTVLDEEHHPDRVAYVLHTSGSTGRPKGAAVTHRALTNRIRWMQHAYPLGAGDRVLQKTPAGFDVSGWEFWWPLTHGALLVMARPGGHRDPAYLAGVMRRERISVVHFVPTMLREFLDGLGDTGLPDLRRVVCSGEALPGDLVKRARAVLGAVAIENLYGPTEATIDVTAYEAGTEAVVPIGRPVWNTGTHVLDTWLRPVPDGVAGELYLSGVQLARGYHGRPGLSAGHFVACPSGAGQRMYRTGDLVRRRADGVLEFLGRIDGQVKIRGVRVEPGEVESALRAHPGVRDCAVRALSRAGGGSFLVAYVVGRDAEAEPGSLRAHLGGLLPAAMVPAVFVPLAALPRTASGKVDAGALPDPGLPARGTSRPASGAAEERLCGLFRDVLGLAGAAGAEDDFFELGGDSITAMRLANRAGAPMTVGDVFDHRTPAALAAALFTTSAELPLTAHRLRRSGLPVESYLITGVVEGPALASAVPLNETARLAIATPDRRPWRATTVPRAAEVLTHDGADLAGALERARKGVDLGAGRPLQVVAVGGQLAAAAHAAVFDEASLHRVLLELSTGRAAPAVTPPLAPADVAAPAGTLPLASADEDDLGAWLGLLERGTAEVFGPWSPGTGPRFRASAPVGAITLADVLAVTAGWLGQPALLADLEITPAGGPSRIYPAISGEDAPADPLSYESLHLLHPQGGAALRGHPRRQILIRRSLFEPLDDEGQADALEQHYPLVISHAEHAGRLWAAGDPAVIGRDAAAGLLGHFPV</sequence>
<dbReference type="Pfam" id="PF00501">
    <property type="entry name" value="AMP-binding"/>
    <property type="match status" value="1"/>
</dbReference>
<evidence type="ECO:0000313" key="7">
    <source>
        <dbReference type="Proteomes" id="UP001612741"/>
    </source>
</evidence>
<dbReference type="InterPro" id="IPR020806">
    <property type="entry name" value="PKS_PP-bd"/>
</dbReference>
<dbReference type="PANTHER" id="PTHR45527">
    <property type="entry name" value="NONRIBOSOMAL PEPTIDE SYNTHETASE"/>
    <property type="match status" value="1"/>
</dbReference>
<dbReference type="InterPro" id="IPR023213">
    <property type="entry name" value="CAT-like_dom_sf"/>
</dbReference>
<comment type="caution">
    <text evidence="6">The sequence shown here is derived from an EMBL/GenBank/DDBJ whole genome shotgun (WGS) entry which is preliminary data.</text>
</comment>
<reference evidence="6 7" key="1">
    <citation type="submission" date="2024-10" db="EMBL/GenBank/DDBJ databases">
        <title>The Natural Products Discovery Center: Release of the First 8490 Sequenced Strains for Exploring Actinobacteria Biosynthetic Diversity.</title>
        <authorList>
            <person name="Kalkreuter E."/>
            <person name="Kautsar S.A."/>
            <person name="Yang D."/>
            <person name="Bader C.D."/>
            <person name="Teijaro C.N."/>
            <person name="Fluegel L."/>
            <person name="Davis C.M."/>
            <person name="Simpson J.R."/>
            <person name="Lauterbach L."/>
            <person name="Steele A.D."/>
            <person name="Gui C."/>
            <person name="Meng S."/>
            <person name="Li G."/>
            <person name="Viehrig K."/>
            <person name="Ye F."/>
            <person name="Su P."/>
            <person name="Kiefer A.F."/>
            <person name="Nichols A."/>
            <person name="Cepeda A.J."/>
            <person name="Yan W."/>
            <person name="Fan B."/>
            <person name="Jiang Y."/>
            <person name="Adhikari A."/>
            <person name="Zheng C.-J."/>
            <person name="Schuster L."/>
            <person name="Cowan T.M."/>
            <person name="Smanski M.J."/>
            <person name="Chevrette M.G."/>
            <person name="De Carvalho L.P.S."/>
            <person name="Shen B."/>
        </authorList>
    </citation>
    <scope>NUCLEOTIDE SEQUENCE [LARGE SCALE GENOMIC DNA]</scope>
    <source>
        <strain evidence="6 7">NPDC050545</strain>
    </source>
</reference>
<dbReference type="EMBL" id="JBITGY010000002">
    <property type="protein sequence ID" value="MFI6497349.1"/>
    <property type="molecule type" value="Genomic_DNA"/>
</dbReference>
<dbReference type="InterPro" id="IPR045851">
    <property type="entry name" value="AMP-bd_C_sf"/>
</dbReference>
<keyword evidence="3" id="KW-0597">Phosphoprotein</keyword>
<dbReference type="Proteomes" id="UP001612741">
    <property type="component" value="Unassembled WGS sequence"/>
</dbReference>
<evidence type="ECO:0000259" key="5">
    <source>
        <dbReference type="SMART" id="SM00823"/>
    </source>
</evidence>
<evidence type="ECO:0000313" key="6">
    <source>
        <dbReference type="EMBL" id="MFI6497349.1"/>
    </source>
</evidence>
<gene>
    <name evidence="6" type="ORF">ACIBG2_08200</name>
</gene>
<proteinExistence type="predicted"/>
<protein>
    <submittedName>
        <fullName evidence="6">Amino acid adenylation domain-containing protein</fullName>
    </submittedName>
</protein>
<dbReference type="Gene3D" id="1.10.1200.10">
    <property type="entry name" value="ACP-like"/>
    <property type="match status" value="1"/>
</dbReference>
<dbReference type="NCBIfam" id="TIGR01733">
    <property type="entry name" value="AA-adenyl-dom"/>
    <property type="match status" value="1"/>
</dbReference>
<dbReference type="PANTHER" id="PTHR45527:SF1">
    <property type="entry name" value="FATTY ACID SYNTHASE"/>
    <property type="match status" value="1"/>
</dbReference>
<dbReference type="SUPFAM" id="SSF47336">
    <property type="entry name" value="ACP-like"/>
    <property type="match status" value="1"/>
</dbReference>
<dbReference type="SMART" id="SM00823">
    <property type="entry name" value="PKS_PP"/>
    <property type="match status" value="1"/>
</dbReference>
<dbReference type="Pfam" id="PF00668">
    <property type="entry name" value="Condensation"/>
    <property type="match status" value="1"/>
</dbReference>
<dbReference type="InterPro" id="IPR036736">
    <property type="entry name" value="ACP-like_sf"/>
</dbReference>
<dbReference type="Pfam" id="PF00550">
    <property type="entry name" value="PP-binding"/>
    <property type="match status" value="1"/>
</dbReference>
<dbReference type="Gene3D" id="3.40.50.980">
    <property type="match status" value="2"/>
</dbReference>
<dbReference type="Gene3D" id="3.30.300.30">
    <property type="match status" value="1"/>
</dbReference>
<dbReference type="CDD" id="cd05930">
    <property type="entry name" value="A_NRPS"/>
    <property type="match status" value="1"/>
</dbReference>